<dbReference type="EMBL" id="ML769444">
    <property type="protein sequence ID" value="KAE9401635.1"/>
    <property type="molecule type" value="Genomic_DNA"/>
</dbReference>
<dbReference type="SUPFAM" id="SSF89095">
    <property type="entry name" value="GatB/YqeY motif"/>
    <property type="match status" value="1"/>
</dbReference>
<name>A0A6A4HYH6_9AGAR</name>
<dbReference type="AlphaFoldDB" id="A0A6A4HYH6"/>
<keyword evidence="1" id="KW-0496">Mitochondrion</keyword>
<dbReference type="InterPro" id="IPR019004">
    <property type="entry name" value="YqeY/Aim41"/>
</dbReference>
<dbReference type="Pfam" id="PF09424">
    <property type="entry name" value="YqeY"/>
    <property type="match status" value="1"/>
</dbReference>
<organism evidence="2 3">
    <name type="scientific">Gymnopus androsaceus JB14</name>
    <dbReference type="NCBI Taxonomy" id="1447944"/>
    <lineage>
        <taxon>Eukaryota</taxon>
        <taxon>Fungi</taxon>
        <taxon>Dikarya</taxon>
        <taxon>Basidiomycota</taxon>
        <taxon>Agaricomycotina</taxon>
        <taxon>Agaricomycetes</taxon>
        <taxon>Agaricomycetidae</taxon>
        <taxon>Agaricales</taxon>
        <taxon>Marasmiineae</taxon>
        <taxon>Omphalotaceae</taxon>
        <taxon>Gymnopus</taxon>
    </lineage>
</organism>
<proteinExistence type="inferred from homology"/>
<dbReference type="PANTHER" id="PTHR28055">
    <property type="entry name" value="ALTERED INHERITANCE OF MITOCHONDRIA PROTEIN 41, MITOCHONDRIAL"/>
    <property type="match status" value="1"/>
</dbReference>
<accession>A0A6A4HYH6</accession>
<dbReference type="InterPro" id="IPR003789">
    <property type="entry name" value="Asn/Gln_tRNA_amidoTrase-B-like"/>
</dbReference>
<evidence type="ECO:0000313" key="3">
    <source>
        <dbReference type="Proteomes" id="UP000799118"/>
    </source>
</evidence>
<dbReference type="Proteomes" id="UP000799118">
    <property type="component" value="Unassembled WGS sequence"/>
</dbReference>
<dbReference type="GO" id="GO:0005739">
    <property type="term" value="C:mitochondrion"/>
    <property type="evidence" value="ECO:0007669"/>
    <property type="project" value="UniProtKB-SubCell"/>
</dbReference>
<keyword evidence="3" id="KW-1185">Reference proteome</keyword>
<dbReference type="PANTHER" id="PTHR28055:SF1">
    <property type="entry name" value="ALTERED INHERITANCE OF MITOCHONDRIA PROTEIN 41, MITOCHONDRIAL"/>
    <property type="match status" value="1"/>
</dbReference>
<dbReference type="InterPro" id="IPR042184">
    <property type="entry name" value="YqeY/Aim41_N"/>
</dbReference>
<dbReference type="OrthoDB" id="538640at2759"/>
<dbReference type="GO" id="GO:0016884">
    <property type="term" value="F:carbon-nitrogen ligase activity, with glutamine as amido-N-donor"/>
    <property type="evidence" value="ECO:0007669"/>
    <property type="project" value="UniProtKB-UniRule"/>
</dbReference>
<gene>
    <name evidence="1" type="primary">AIM41</name>
    <name evidence="2" type="ORF">BT96DRAFT_856365</name>
</gene>
<comment type="subcellular location">
    <subcellularLocation>
        <location evidence="1">Mitochondrion</location>
    </subcellularLocation>
</comment>
<sequence length="174" mass="19160">MLVLRARRILPLFQRSYNSEATPELRDVLQSRVKDAIRAKNTSASTTLRSILSEINAADKVADSKISSSNIISIIRKASTRRHDAAAQYTQANRSELAEKELMEASLLDEFLPSLMSSTEIDGIIQDILASLALSPADSRKATGKIFKAFYAKVDRSSVDPDLVKARVNHALNS</sequence>
<evidence type="ECO:0000313" key="2">
    <source>
        <dbReference type="EMBL" id="KAE9401635.1"/>
    </source>
</evidence>
<reference evidence="2" key="1">
    <citation type="journal article" date="2019" name="Environ. Microbiol.">
        <title>Fungal ecological strategies reflected in gene transcription - a case study of two litter decomposers.</title>
        <authorList>
            <person name="Barbi F."/>
            <person name="Kohler A."/>
            <person name="Barry K."/>
            <person name="Baskaran P."/>
            <person name="Daum C."/>
            <person name="Fauchery L."/>
            <person name="Ihrmark K."/>
            <person name="Kuo A."/>
            <person name="LaButti K."/>
            <person name="Lipzen A."/>
            <person name="Morin E."/>
            <person name="Grigoriev I.V."/>
            <person name="Henrissat B."/>
            <person name="Lindahl B."/>
            <person name="Martin F."/>
        </authorList>
    </citation>
    <scope>NUCLEOTIDE SEQUENCE</scope>
    <source>
        <strain evidence="2">JB14</strain>
    </source>
</reference>
<dbReference type="Gene3D" id="1.10.1510.10">
    <property type="entry name" value="Uncharacterised protein YqeY/AIM41 PF09424, N-terminal domain"/>
    <property type="match status" value="1"/>
</dbReference>
<comment type="similarity">
    <text evidence="1">Belongs to the AIM41 family.</text>
</comment>
<evidence type="ECO:0000256" key="1">
    <source>
        <dbReference type="RuleBase" id="RU365099"/>
    </source>
</evidence>
<protein>
    <recommendedName>
        <fullName evidence="1">Altered inheritance of mitochondria protein 41</fullName>
    </recommendedName>
</protein>